<dbReference type="InterPro" id="IPR009072">
    <property type="entry name" value="Histone-fold"/>
</dbReference>
<dbReference type="PANTHER" id="PTHR11064:SF9">
    <property type="entry name" value="NUCLEAR TRANSCRIPTION FACTOR Y SUBUNIT BETA"/>
    <property type="match status" value="1"/>
</dbReference>
<dbReference type="GO" id="GO:0001228">
    <property type="term" value="F:DNA-binding transcription activator activity, RNA polymerase II-specific"/>
    <property type="evidence" value="ECO:0007669"/>
    <property type="project" value="InterPro"/>
</dbReference>
<dbReference type="Pfam" id="PF00808">
    <property type="entry name" value="CBFD_NFYB_HMF"/>
    <property type="match status" value="1"/>
</dbReference>
<keyword evidence="4" id="KW-0804">Transcription</keyword>
<evidence type="ECO:0000256" key="3">
    <source>
        <dbReference type="ARBA" id="ARBA00023125"/>
    </source>
</evidence>
<sequence length="254" mass="28071">MSDHQSQSKVKNDPGSAKVKSDENNDGHDSNANETISQDGSAHEANSENKSDMIMEQERLLPTANINRIMRRVVPPEGKLSKEAKDAVQEAVSEFIQFVISEASDNCVQEKRKTITCEDLLRALKDLSFDPYVDILKLYIENYRAALNKGTANPQSLTLDQSKITPTRARNSDGDAHPPPSLTPQSNQEPPQFVFQSEQPQPANDGSSLEQVQVFIDSQTGQHYMAVADPQTGQERLVPVALNISQITTSHESQ</sequence>
<dbReference type="SUPFAM" id="SSF47113">
    <property type="entry name" value="Histone-fold"/>
    <property type="match status" value="1"/>
</dbReference>
<name>A0A1I7SWS5_BURXY</name>
<feature type="compositionally biased region" description="Polar residues" evidence="5">
    <location>
        <begin position="183"/>
        <end position="211"/>
    </location>
</feature>
<dbReference type="SMR" id="A0A1I7SWS5"/>
<comment type="similarity">
    <text evidence="1">Belongs to the NFYB/HAP3 subunit family.</text>
</comment>
<keyword evidence="10" id="KW-1185">Reference proteome</keyword>
<gene>
    <name evidence="7" type="ORF">BXYJ_LOCUS4602</name>
</gene>
<proteinExistence type="inferred from homology"/>
<evidence type="ECO:0000313" key="8">
    <source>
        <dbReference type="EMBL" id="CAG9099871.1"/>
    </source>
</evidence>
<dbReference type="Gene3D" id="1.10.20.10">
    <property type="entry name" value="Histone, subunit A"/>
    <property type="match status" value="1"/>
</dbReference>
<evidence type="ECO:0000256" key="1">
    <source>
        <dbReference type="ARBA" id="ARBA00009053"/>
    </source>
</evidence>
<keyword evidence="3" id="KW-0238">DNA-binding</keyword>
<evidence type="ECO:0000313" key="7">
    <source>
        <dbReference type="EMBL" id="CAD5216572.1"/>
    </source>
</evidence>
<evidence type="ECO:0000259" key="6">
    <source>
        <dbReference type="Pfam" id="PF00808"/>
    </source>
</evidence>
<evidence type="ECO:0000313" key="10">
    <source>
        <dbReference type="Proteomes" id="UP000659654"/>
    </source>
</evidence>
<dbReference type="InterPro" id="IPR003958">
    <property type="entry name" value="CBFA_NFYB_domain"/>
</dbReference>
<reference evidence="8" key="2">
    <citation type="submission" date="2020-08" db="EMBL/GenBank/DDBJ databases">
        <authorList>
            <person name="Kikuchi T."/>
        </authorList>
    </citation>
    <scope>NUCLEOTIDE SEQUENCE</scope>
    <source>
        <strain evidence="7">Ka4C1</strain>
    </source>
</reference>
<dbReference type="GO" id="GO:0000978">
    <property type="term" value="F:RNA polymerase II cis-regulatory region sequence-specific DNA binding"/>
    <property type="evidence" value="ECO:0007669"/>
    <property type="project" value="TreeGrafter"/>
</dbReference>
<reference evidence="11" key="1">
    <citation type="submission" date="2016-11" db="UniProtKB">
        <authorList>
            <consortium name="WormBaseParasite"/>
        </authorList>
    </citation>
    <scope>IDENTIFICATION</scope>
</reference>
<evidence type="ECO:0000256" key="4">
    <source>
        <dbReference type="ARBA" id="ARBA00023163"/>
    </source>
</evidence>
<dbReference type="EMBL" id="CAJFDI010000002">
    <property type="protein sequence ID" value="CAD5216572.1"/>
    <property type="molecule type" value="Genomic_DNA"/>
</dbReference>
<dbReference type="WBParaSite" id="BXY_1750600.1">
    <property type="protein sequence ID" value="BXY_1750600.1"/>
    <property type="gene ID" value="BXY_1750600"/>
</dbReference>
<evidence type="ECO:0000313" key="11">
    <source>
        <dbReference type="WBParaSite" id="BXY_1750600.1"/>
    </source>
</evidence>
<dbReference type="Proteomes" id="UP000659654">
    <property type="component" value="Unassembled WGS sequence"/>
</dbReference>
<accession>A0A1I7SWS5</accession>
<feature type="compositionally biased region" description="Basic and acidic residues" evidence="5">
    <location>
        <begin position="41"/>
        <end position="54"/>
    </location>
</feature>
<dbReference type="PANTHER" id="PTHR11064">
    <property type="entry name" value="CCAAT-BINDING TRANSCRIPTION FACTOR-RELATED"/>
    <property type="match status" value="1"/>
</dbReference>
<feature type="region of interest" description="Disordered" evidence="5">
    <location>
        <begin position="166"/>
        <end position="211"/>
    </location>
</feature>
<keyword evidence="2" id="KW-0805">Transcription regulation</keyword>
<dbReference type="InterPro" id="IPR027113">
    <property type="entry name" value="Transc_fact_NFYB/HAP3"/>
</dbReference>
<dbReference type="eggNOG" id="KOG0869">
    <property type="taxonomic scope" value="Eukaryota"/>
</dbReference>
<feature type="region of interest" description="Disordered" evidence="5">
    <location>
        <begin position="1"/>
        <end position="54"/>
    </location>
</feature>
<dbReference type="PRINTS" id="PR00615">
    <property type="entry name" value="CCAATSUBUNTA"/>
</dbReference>
<dbReference type="Proteomes" id="UP000095284">
    <property type="component" value="Unplaced"/>
</dbReference>
<dbReference type="GO" id="GO:0046982">
    <property type="term" value="F:protein heterodimerization activity"/>
    <property type="evidence" value="ECO:0007669"/>
    <property type="project" value="InterPro"/>
</dbReference>
<evidence type="ECO:0000256" key="2">
    <source>
        <dbReference type="ARBA" id="ARBA00023015"/>
    </source>
</evidence>
<feature type="compositionally biased region" description="Basic and acidic residues" evidence="5">
    <location>
        <begin position="19"/>
        <end position="31"/>
    </location>
</feature>
<dbReference type="CDD" id="cd22907">
    <property type="entry name" value="HFD_NFYB"/>
    <property type="match status" value="1"/>
</dbReference>
<organism evidence="9 11">
    <name type="scientific">Bursaphelenchus xylophilus</name>
    <name type="common">Pinewood nematode worm</name>
    <name type="synonym">Aphelenchoides xylophilus</name>
    <dbReference type="NCBI Taxonomy" id="6326"/>
    <lineage>
        <taxon>Eukaryota</taxon>
        <taxon>Metazoa</taxon>
        <taxon>Ecdysozoa</taxon>
        <taxon>Nematoda</taxon>
        <taxon>Chromadorea</taxon>
        <taxon>Rhabditida</taxon>
        <taxon>Tylenchina</taxon>
        <taxon>Tylenchomorpha</taxon>
        <taxon>Aphelenchoidea</taxon>
        <taxon>Aphelenchoididae</taxon>
        <taxon>Bursaphelenchus</taxon>
    </lineage>
</organism>
<evidence type="ECO:0000256" key="5">
    <source>
        <dbReference type="SAM" id="MobiDB-lite"/>
    </source>
</evidence>
<dbReference type="OrthoDB" id="386949at2759"/>
<feature type="domain" description="Transcription factor CBF/NF-Y/archaeal histone" evidence="6">
    <location>
        <begin position="60"/>
        <end position="124"/>
    </location>
</feature>
<dbReference type="AlphaFoldDB" id="A0A1I7SWS5"/>
<dbReference type="GO" id="GO:0016602">
    <property type="term" value="C:CCAAT-binding factor complex"/>
    <property type="evidence" value="ECO:0007669"/>
    <property type="project" value="InterPro"/>
</dbReference>
<protein>
    <submittedName>
        <fullName evidence="7">(pine wood nematode) hypothetical protein</fullName>
    </submittedName>
    <submittedName>
        <fullName evidence="11">CBFD_NFYB_HMF domain-containing protein</fullName>
    </submittedName>
</protein>
<dbReference type="EMBL" id="CAJFCV020000002">
    <property type="protein sequence ID" value="CAG9099871.1"/>
    <property type="molecule type" value="Genomic_DNA"/>
</dbReference>
<evidence type="ECO:0000313" key="9">
    <source>
        <dbReference type="Proteomes" id="UP000095284"/>
    </source>
</evidence>
<dbReference type="Proteomes" id="UP000582659">
    <property type="component" value="Unassembled WGS sequence"/>
</dbReference>